<gene>
    <name evidence="14" type="primary">LOC105232815</name>
</gene>
<dbReference type="InParanoid" id="A0A6I9W7K9"/>
<dbReference type="InterPro" id="IPR000742">
    <property type="entry name" value="EGF"/>
</dbReference>
<keyword evidence="7 8" id="KW-1015">Disulfide bond</keyword>
<dbReference type="CDD" id="cd00054">
    <property type="entry name" value="EGF_CA"/>
    <property type="match status" value="1"/>
</dbReference>
<evidence type="ECO:0000256" key="9">
    <source>
        <dbReference type="SAM" id="Phobius"/>
    </source>
</evidence>
<accession>A0A6I9W7K9</accession>
<dbReference type="InterPro" id="IPR000203">
    <property type="entry name" value="GPS"/>
</dbReference>
<dbReference type="GO" id="GO:0005261">
    <property type="term" value="F:monoatomic cation channel activity"/>
    <property type="evidence" value="ECO:0007669"/>
    <property type="project" value="TreeGrafter"/>
</dbReference>
<feature type="transmembrane region" description="Helical" evidence="9">
    <location>
        <begin position="1323"/>
        <end position="1345"/>
    </location>
</feature>
<evidence type="ECO:0000256" key="6">
    <source>
        <dbReference type="ARBA" id="ARBA00023136"/>
    </source>
</evidence>
<dbReference type="Pfam" id="PF01825">
    <property type="entry name" value="GPS"/>
    <property type="match status" value="1"/>
</dbReference>
<dbReference type="InterPro" id="IPR001024">
    <property type="entry name" value="PLAT/LH2_dom"/>
</dbReference>
<evidence type="ECO:0000256" key="8">
    <source>
        <dbReference type="PROSITE-ProRule" id="PRU00076"/>
    </source>
</evidence>
<dbReference type="InterPro" id="IPR036392">
    <property type="entry name" value="PLAT/LH2_dom_sf"/>
</dbReference>
<keyword evidence="8" id="KW-0245">EGF-like domain</keyword>
<dbReference type="PANTHER" id="PTHR46730:SF1">
    <property type="entry name" value="PLAT DOMAIN-CONTAINING PROTEIN"/>
    <property type="match status" value="1"/>
</dbReference>
<dbReference type="GO" id="GO:0006816">
    <property type="term" value="P:calcium ion transport"/>
    <property type="evidence" value="ECO:0007669"/>
    <property type="project" value="TreeGrafter"/>
</dbReference>
<feature type="domain" description="EGF-like" evidence="11">
    <location>
        <begin position="62"/>
        <end position="98"/>
    </location>
</feature>
<protein>
    <submittedName>
        <fullName evidence="14">Uncharacterized protein LOC105232815</fullName>
    </submittedName>
</protein>
<evidence type="ECO:0000256" key="7">
    <source>
        <dbReference type="ARBA" id="ARBA00023157"/>
    </source>
</evidence>
<dbReference type="Pfam" id="PF02010">
    <property type="entry name" value="REJ"/>
    <property type="match status" value="1"/>
</dbReference>
<reference evidence="14" key="1">
    <citation type="submission" date="2025-08" db="UniProtKB">
        <authorList>
            <consortium name="RefSeq"/>
        </authorList>
    </citation>
    <scope>IDENTIFICATION</scope>
    <source>
        <tissue evidence="14">Adult</tissue>
    </source>
</reference>
<feature type="transmembrane region" description="Helical" evidence="9">
    <location>
        <begin position="1117"/>
        <end position="1138"/>
    </location>
</feature>
<sequence>MKYFVENILFLTVFLFQPRRLHAEKLCPIGNCNNAGNCALNGNDIQCACVTDYFSGPRCEEFINHCEANPCRNGATCEPALGQFLCKCVGTWGGQRCNMKNMPTFTKMHLLFNPVGVFGERQNFLLTVETLGTTNFVYEAYTSNCLIDTFESYPKRKSGFRYSRDLRAVARSLGLLHAGRLPYKSGYYHESYESFWEAGTLSITVRVADLESNALYEQTFPLFIIQPTDVPCIPDIGFMHGSDPQEPLMIDIARFNVFNAIIHRHCAPNSRIEMEWTVHNSIGTILLYEFGNTGKKQLKVKPYRLWFNYQGAVAQSYMVRANVDEYFDDTVVHKKVRCYIFIMSKPVSAFILGGAIREVGVRDSLYLDGSKSRDFGLSPLVEQTMKYKWSCESSDDSSNNYCGPHMGTGSILHIPAGVLQLGKSYTFSFRVSSYVSVTQQDVAKQVIKITNEPKHYVYIVCVRNCQMGTFAAGRKVHLRMRCVTCAAAPTITWEVTGGSGILKNAHRLGFMPPNSGSVKVEASVTSGGMNGKVIVELTHNTPPEGGQCKVEPNNGVEYETEFHIKCTDFEDINVPLSYQYIAETFTFDRTNERLMKTRLPVTSSIKIVVCDCLFACTEAQAAVSVSAMQVPQDEAALKSLLARPESNIAKLLLDGDVERAMVLTEVLTRNMRTLAMGEIIFYHLRWLELETLLRVEQLTKITRNFLAPLQPLDNKRVTLFTKFLRMIANGFYFIIVDREYQELLPEPYELLNNQVVDMIAEFSAKLEDMPPVVRIEPASSGSANRLSESYAPLPDFDETVLTRIGHWLDVIFEVFRCLHFVGITSTVMHEPTDDHYKLDKPGVKVDVFSIEGTKMLNFETENRKIEIVMPSAMLAELEQTLQSAQLHFQVVSFERNPFWWYPDAEPLDTGIVAFSVYSSADPLREETILQNPIEFRMTLSDSTTTPAQSTNIVEGYVNDTLDMPIYRIEMPENSAAIVKFSDPTTRLCVKLNLCTKPRSHQVRNSTEIVPEKNTFHVVNNKGGNAWAYLAVMAADEISSPKSFKFETTMLKCLMWDFKLRDPEWSTAGCVPKLNLADAQNLSCSCYHLSTFAGKKHAQTAMETDGSRQVLTHLPTNGYAVLFFLALLPLFAALFWWAYYTLHHHKGDLITLLDQEECHIEYGVNVHISTGGHWHAGTTANIILMFALPQGTRKFVVYQNPQDPHLVRNSTCTLRLPLSGDDLVQPLLLSIRRDKSGRYPSWYCRNIVIEDYANEVMCTFEVEQWVTTKPLVLDATNFREGSQSFKRNFRNTLESLFIQWYLFQALIGPWKYGEMPFNRFERTCIWTVKLAITICIVMCYMGATTLETYEEEREKYKNIAYDSVEIFFLCVFSYVICFFVETALKAFICHDELKNKDDEKLSKEE</sequence>
<keyword evidence="5 9" id="KW-1133">Transmembrane helix</keyword>
<dbReference type="Proteomes" id="UP001652620">
    <property type="component" value="Chromosome 5"/>
</dbReference>
<dbReference type="SUPFAM" id="SSF57196">
    <property type="entry name" value="EGF/Laminin"/>
    <property type="match status" value="1"/>
</dbReference>
<proteinExistence type="predicted"/>
<feature type="disulfide bond" evidence="8">
    <location>
        <begin position="88"/>
        <end position="97"/>
    </location>
</feature>
<evidence type="ECO:0000256" key="5">
    <source>
        <dbReference type="ARBA" id="ARBA00022989"/>
    </source>
</evidence>
<dbReference type="KEGG" id="bdr:105232815"/>
<comment type="subcellular location">
    <subcellularLocation>
        <location evidence="1">Cell membrane</location>
    </subcellularLocation>
</comment>
<evidence type="ECO:0000259" key="12">
    <source>
        <dbReference type="PROSITE" id="PS50095"/>
    </source>
</evidence>
<feature type="signal peptide" evidence="10">
    <location>
        <begin position="1"/>
        <end position="23"/>
    </location>
</feature>
<dbReference type="OrthoDB" id="2121937at2759"/>
<dbReference type="PROSITE" id="PS00022">
    <property type="entry name" value="EGF_1"/>
    <property type="match status" value="1"/>
</dbReference>
<dbReference type="Gene3D" id="2.60.220.50">
    <property type="match status" value="1"/>
</dbReference>
<evidence type="ECO:0000256" key="3">
    <source>
        <dbReference type="ARBA" id="ARBA00022692"/>
    </source>
</evidence>
<dbReference type="GO" id="GO:0005886">
    <property type="term" value="C:plasma membrane"/>
    <property type="evidence" value="ECO:0007669"/>
    <property type="project" value="UniProtKB-SubCell"/>
</dbReference>
<feature type="transmembrane region" description="Helical" evidence="9">
    <location>
        <begin position="1365"/>
        <end position="1387"/>
    </location>
</feature>
<dbReference type="PROSITE" id="PS50026">
    <property type="entry name" value="EGF_3"/>
    <property type="match status" value="2"/>
</dbReference>
<dbReference type="GO" id="GO:0005509">
    <property type="term" value="F:calcium ion binding"/>
    <property type="evidence" value="ECO:0007669"/>
    <property type="project" value="InterPro"/>
</dbReference>
<dbReference type="Gene3D" id="2.60.60.20">
    <property type="entry name" value="PLAT/LH2 domain"/>
    <property type="match status" value="1"/>
</dbReference>
<name>A0A6I9W7K9_BACDO</name>
<keyword evidence="4" id="KW-0677">Repeat</keyword>
<feature type="domain" description="PLAT" evidence="12">
    <location>
        <begin position="1161"/>
        <end position="1279"/>
    </location>
</feature>
<organism evidence="13 14">
    <name type="scientific">Bactrocera dorsalis</name>
    <name type="common">Oriental fruit fly</name>
    <name type="synonym">Dacus dorsalis</name>
    <dbReference type="NCBI Taxonomy" id="27457"/>
    <lineage>
        <taxon>Eukaryota</taxon>
        <taxon>Metazoa</taxon>
        <taxon>Ecdysozoa</taxon>
        <taxon>Arthropoda</taxon>
        <taxon>Hexapoda</taxon>
        <taxon>Insecta</taxon>
        <taxon>Pterygota</taxon>
        <taxon>Neoptera</taxon>
        <taxon>Endopterygota</taxon>
        <taxon>Diptera</taxon>
        <taxon>Brachycera</taxon>
        <taxon>Muscomorpha</taxon>
        <taxon>Tephritoidea</taxon>
        <taxon>Tephritidae</taxon>
        <taxon>Bactrocera</taxon>
        <taxon>Bactrocera</taxon>
    </lineage>
</organism>
<comment type="caution">
    <text evidence="8">Lacks conserved residue(s) required for the propagation of feature annotation.</text>
</comment>
<keyword evidence="2" id="KW-1003">Cell membrane</keyword>
<dbReference type="InterPro" id="IPR046338">
    <property type="entry name" value="GAIN_dom_sf"/>
</dbReference>
<dbReference type="InterPro" id="IPR001881">
    <property type="entry name" value="EGF-like_Ca-bd_dom"/>
</dbReference>
<dbReference type="Pfam" id="PF01477">
    <property type="entry name" value="PLAT"/>
    <property type="match status" value="1"/>
</dbReference>
<evidence type="ECO:0000256" key="10">
    <source>
        <dbReference type="SAM" id="SignalP"/>
    </source>
</evidence>
<evidence type="ECO:0000259" key="11">
    <source>
        <dbReference type="PROSITE" id="PS50026"/>
    </source>
</evidence>
<evidence type="ECO:0000313" key="13">
    <source>
        <dbReference type="Proteomes" id="UP001652620"/>
    </source>
</evidence>
<dbReference type="PANTHER" id="PTHR46730">
    <property type="entry name" value="POLYCYSTIN-1"/>
    <property type="match status" value="1"/>
</dbReference>
<keyword evidence="3 9" id="KW-0812">Transmembrane</keyword>
<evidence type="ECO:0000313" key="14">
    <source>
        <dbReference type="RefSeq" id="XP_011212984.3"/>
    </source>
</evidence>
<dbReference type="GeneID" id="105232815"/>
<evidence type="ECO:0000256" key="2">
    <source>
        <dbReference type="ARBA" id="ARBA00022475"/>
    </source>
</evidence>
<dbReference type="PROSITE" id="PS50095">
    <property type="entry name" value="PLAT"/>
    <property type="match status" value="1"/>
</dbReference>
<feature type="domain" description="EGF-like" evidence="11">
    <location>
        <begin position="23"/>
        <end position="60"/>
    </location>
</feature>
<dbReference type="RefSeq" id="XP_011212984.3">
    <property type="nucleotide sequence ID" value="XM_011214682.4"/>
</dbReference>
<dbReference type="SMART" id="SM00181">
    <property type="entry name" value="EGF"/>
    <property type="match status" value="2"/>
</dbReference>
<evidence type="ECO:0000256" key="4">
    <source>
        <dbReference type="ARBA" id="ARBA00022737"/>
    </source>
</evidence>
<keyword evidence="10" id="KW-0732">Signal</keyword>
<dbReference type="SUPFAM" id="SSF49723">
    <property type="entry name" value="Lipase/lipooxygenase domain (PLAT/LH2 domain)"/>
    <property type="match status" value="1"/>
</dbReference>
<feature type="chain" id="PRO_5046489443" evidence="10">
    <location>
        <begin position="24"/>
        <end position="1404"/>
    </location>
</feature>
<dbReference type="InterPro" id="IPR002859">
    <property type="entry name" value="PKD/REJ-like"/>
</dbReference>
<dbReference type="SMART" id="SM00179">
    <property type="entry name" value="EGF_CA"/>
    <property type="match status" value="1"/>
</dbReference>
<keyword evidence="6 9" id="KW-0472">Membrane</keyword>
<evidence type="ECO:0000256" key="1">
    <source>
        <dbReference type="ARBA" id="ARBA00004236"/>
    </source>
</evidence>
<keyword evidence="13" id="KW-1185">Reference proteome</keyword>
<dbReference type="Gene3D" id="2.10.25.10">
    <property type="entry name" value="Laminin"/>
    <property type="match status" value="1"/>
</dbReference>